<dbReference type="Proteomes" id="UP000825935">
    <property type="component" value="Chromosome 9"/>
</dbReference>
<evidence type="ECO:0000256" key="8">
    <source>
        <dbReference type="ARBA" id="ARBA00022958"/>
    </source>
</evidence>
<proteinExistence type="inferred from homology"/>
<sequence>MATLRMKNLLRRHNGRKVAFQFERCFCSQSSPPSTDAVSQSSGSAAVSSRFSEVCVVAARRTPIGSFQGSLASISATRLGSIAIKGALEAAKLDSKLVEEIYMGNVLSGGLGQAPTRQAALEAGLLPSTVCTTLNKVCSSGMKAVMLAAQAIMLGTREVIVAGGMESMSNAPFLLPRIRSAKYLGDYQLIDSLMKDGLRDPLKNVPMGVFAEMCAEEMGISRGDQDAHAIRSYEKAATAQATGLFKSEIVPVTFTGERKQELTVDSDEECSKFDPDKLENLPPVFKPDGTITAGNASSISDGAAALVLTSTQFAEKHGLQILAYIRGFSDAEQAPEKFPTSPALAIPLALQQAGLHLKDINLFEINEAFSVVDLANQRLLGLSSDDVNIHGGSVSLGHPIGASGARIILSLITGLALKGLNYGVAAICNGGGGASAIVIEREKTYRLYEHEIGHKQ</sequence>
<keyword evidence="8" id="KW-0630">Potassium</keyword>
<comment type="subunit">
    <text evidence="3">Homotetramer.</text>
</comment>
<reference evidence="15" key="1">
    <citation type="submission" date="2021-08" db="EMBL/GenBank/DDBJ databases">
        <title>WGS assembly of Ceratopteris richardii.</title>
        <authorList>
            <person name="Marchant D.B."/>
            <person name="Chen G."/>
            <person name="Jenkins J."/>
            <person name="Shu S."/>
            <person name="Leebens-Mack J."/>
            <person name="Grimwood J."/>
            <person name="Schmutz J."/>
            <person name="Soltis P."/>
            <person name="Soltis D."/>
            <person name="Chen Z.-H."/>
        </authorList>
    </citation>
    <scope>NUCLEOTIDE SEQUENCE</scope>
    <source>
        <strain evidence="15">Whitten #5841</strain>
        <tissue evidence="15">Leaf</tissue>
    </source>
</reference>
<keyword evidence="9" id="KW-0496">Mitochondrion</keyword>
<feature type="domain" description="Thiolase C-terminal" evidence="14">
    <location>
        <begin position="320"/>
        <end position="441"/>
    </location>
</feature>
<evidence type="ECO:0000256" key="5">
    <source>
        <dbReference type="ARBA" id="ARBA00022679"/>
    </source>
</evidence>
<comment type="caution">
    <text evidence="15">The sequence shown here is derived from an EMBL/GenBank/DDBJ whole genome shotgun (WGS) entry which is preliminary data.</text>
</comment>
<protein>
    <recommendedName>
        <fullName evidence="4">acetyl-CoA C-acetyltransferase</fullName>
        <ecNumber evidence="4">2.3.1.9</ecNumber>
    </recommendedName>
</protein>
<dbReference type="PROSITE" id="PS00737">
    <property type="entry name" value="THIOLASE_2"/>
    <property type="match status" value="1"/>
</dbReference>
<dbReference type="PANTHER" id="PTHR18919:SF156">
    <property type="entry name" value="ACETYL-COA ACETYLTRANSFERASE, MITOCHONDRIAL"/>
    <property type="match status" value="1"/>
</dbReference>
<feature type="domain" description="Thiolase N-terminal" evidence="13">
    <location>
        <begin position="54"/>
        <end position="311"/>
    </location>
</feature>
<keyword evidence="16" id="KW-1185">Reference proteome</keyword>
<dbReference type="InterPro" id="IPR020617">
    <property type="entry name" value="Thiolase_C"/>
</dbReference>
<dbReference type="InterPro" id="IPR020616">
    <property type="entry name" value="Thiolase_N"/>
</dbReference>
<evidence type="ECO:0000256" key="11">
    <source>
        <dbReference type="ARBA" id="ARBA00052235"/>
    </source>
</evidence>
<evidence type="ECO:0000259" key="14">
    <source>
        <dbReference type="Pfam" id="PF02803"/>
    </source>
</evidence>
<dbReference type="NCBIfam" id="TIGR01930">
    <property type="entry name" value="AcCoA-C-Actrans"/>
    <property type="match status" value="1"/>
</dbReference>
<dbReference type="InterPro" id="IPR002155">
    <property type="entry name" value="Thiolase"/>
</dbReference>
<dbReference type="GO" id="GO:0003985">
    <property type="term" value="F:acetyl-CoA C-acetyltransferase activity"/>
    <property type="evidence" value="ECO:0007669"/>
    <property type="project" value="UniProtKB-EC"/>
</dbReference>
<comment type="catalytic activity">
    <reaction evidence="11">
        <text>2 acetyl-CoA = acetoacetyl-CoA + CoA</text>
        <dbReference type="Rhea" id="RHEA:21036"/>
        <dbReference type="ChEBI" id="CHEBI:57286"/>
        <dbReference type="ChEBI" id="CHEBI:57287"/>
        <dbReference type="ChEBI" id="CHEBI:57288"/>
        <dbReference type="EC" id="2.3.1.9"/>
    </reaction>
    <physiologicalReaction direction="left-to-right" evidence="11">
        <dbReference type="Rhea" id="RHEA:21037"/>
    </physiologicalReaction>
</comment>
<evidence type="ECO:0000256" key="6">
    <source>
        <dbReference type="ARBA" id="ARBA00022723"/>
    </source>
</evidence>
<dbReference type="PROSITE" id="PS00099">
    <property type="entry name" value="THIOLASE_3"/>
    <property type="match status" value="1"/>
</dbReference>
<dbReference type="InterPro" id="IPR020615">
    <property type="entry name" value="Thiolase_acyl_enz_int_AS"/>
</dbReference>
<dbReference type="InterPro" id="IPR016039">
    <property type="entry name" value="Thiolase-like"/>
</dbReference>
<dbReference type="OrthoDB" id="5404651at2759"/>
<evidence type="ECO:0000256" key="1">
    <source>
        <dbReference type="ARBA" id="ARBA00004173"/>
    </source>
</evidence>
<evidence type="ECO:0000259" key="13">
    <source>
        <dbReference type="Pfam" id="PF00108"/>
    </source>
</evidence>
<name>A0A8T2TZR1_CERRI</name>
<dbReference type="PANTHER" id="PTHR18919">
    <property type="entry name" value="ACETYL-COA C-ACYLTRANSFERASE"/>
    <property type="match status" value="1"/>
</dbReference>
<comment type="similarity">
    <text evidence="2 12">Belongs to the thiolase-like superfamily. Thiolase family.</text>
</comment>
<dbReference type="EC" id="2.3.1.9" evidence="4"/>
<dbReference type="CDD" id="cd00751">
    <property type="entry name" value="thiolase"/>
    <property type="match status" value="1"/>
</dbReference>
<dbReference type="OMA" id="REHGLDH"/>
<dbReference type="InterPro" id="IPR020613">
    <property type="entry name" value="Thiolase_CS"/>
</dbReference>
<dbReference type="Gene3D" id="3.40.47.10">
    <property type="match status" value="1"/>
</dbReference>
<dbReference type="EMBL" id="CM035414">
    <property type="protein sequence ID" value="KAH7429301.1"/>
    <property type="molecule type" value="Genomic_DNA"/>
</dbReference>
<evidence type="ECO:0000256" key="2">
    <source>
        <dbReference type="ARBA" id="ARBA00010982"/>
    </source>
</evidence>
<evidence type="ECO:0000256" key="7">
    <source>
        <dbReference type="ARBA" id="ARBA00022946"/>
    </source>
</evidence>
<dbReference type="SUPFAM" id="SSF53901">
    <property type="entry name" value="Thiolase-like"/>
    <property type="match status" value="2"/>
</dbReference>
<organism evidence="15 16">
    <name type="scientific">Ceratopteris richardii</name>
    <name type="common">Triangle waterfern</name>
    <dbReference type="NCBI Taxonomy" id="49495"/>
    <lineage>
        <taxon>Eukaryota</taxon>
        <taxon>Viridiplantae</taxon>
        <taxon>Streptophyta</taxon>
        <taxon>Embryophyta</taxon>
        <taxon>Tracheophyta</taxon>
        <taxon>Polypodiopsida</taxon>
        <taxon>Polypodiidae</taxon>
        <taxon>Polypodiales</taxon>
        <taxon>Pteridineae</taxon>
        <taxon>Pteridaceae</taxon>
        <taxon>Parkerioideae</taxon>
        <taxon>Ceratopteris</taxon>
    </lineage>
</organism>
<dbReference type="FunFam" id="3.40.47.10:FF:000007">
    <property type="entry name" value="acetyl-CoA acetyltransferase, mitochondrial"/>
    <property type="match status" value="1"/>
</dbReference>
<keyword evidence="6" id="KW-0479">Metal-binding</keyword>
<evidence type="ECO:0000256" key="9">
    <source>
        <dbReference type="ARBA" id="ARBA00023128"/>
    </source>
</evidence>
<dbReference type="GO" id="GO:0006635">
    <property type="term" value="P:fatty acid beta-oxidation"/>
    <property type="evidence" value="ECO:0007669"/>
    <property type="project" value="TreeGrafter"/>
</dbReference>
<keyword evidence="7" id="KW-0809">Transit peptide</keyword>
<dbReference type="Pfam" id="PF00108">
    <property type="entry name" value="Thiolase_N"/>
    <property type="match status" value="1"/>
</dbReference>
<comment type="subcellular location">
    <subcellularLocation>
        <location evidence="1">Mitochondrion</location>
    </subcellularLocation>
</comment>
<gene>
    <name evidence="15" type="ORF">KP509_09G040700</name>
</gene>
<dbReference type="Pfam" id="PF02803">
    <property type="entry name" value="Thiolase_C"/>
    <property type="match status" value="1"/>
</dbReference>
<dbReference type="GO" id="GO:0005739">
    <property type="term" value="C:mitochondrion"/>
    <property type="evidence" value="ECO:0007669"/>
    <property type="project" value="UniProtKB-SubCell"/>
</dbReference>
<dbReference type="AlphaFoldDB" id="A0A8T2TZR1"/>
<evidence type="ECO:0000313" key="16">
    <source>
        <dbReference type="Proteomes" id="UP000825935"/>
    </source>
</evidence>
<dbReference type="GO" id="GO:0046872">
    <property type="term" value="F:metal ion binding"/>
    <property type="evidence" value="ECO:0007669"/>
    <property type="project" value="UniProtKB-KW"/>
</dbReference>
<evidence type="ECO:0000256" key="12">
    <source>
        <dbReference type="RuleBase" id="RU003557"/>
    </source>
</evidence>
<evidence type="ECO:0000313" key="15">
    <source>
        <dbReference type="EMBL" id="KAH7429301.1"/>
    </source>
</evidence>
<evidence type="ECO:0000256" key="3">
    <source>
        <dbReference type="ARBA" id="ARBA00011881"/>
    </source>
</evidence>
<keyword evidence="10 12" id="KW-0012">Acyltransferase</keyword>
<dbReference type="InterPro" id="IPR020610">
    <property type="entry name" value="Thiolase_AS"/>
</dbReference>
<keyword evidence="5 12" id="KW-0808">Transferase</keyword>
<dbReference type="PROSITE" id="PS00098">
    <property type="entry name" value="THIOLASE_1"/>
    <property type="match status" value="1"/>
</dbReference>
<accession>A0A8T2TZR1</accession>
<evidence type="ECO:0000256" key="4">
    <source>
        <dbReference type="ARBA" id="ARBA00012705"/>
    </source>
</evidence>
<evidence type="ECO:0000256" key="10">
    <source>
        <dbReference type="ARBA" id="ARBA00023315"/>
    </source>
</evidence>